<evidence type="ECO:0000256" key="12">
    <source>
        <dbReference type="HAMAP-Rule" id="MF_00983"/>
    </source>
</evidence>
<dbReference type="GO" id="GO:0006269">
    <property type="term" value="P:DNA replication, synthesis of primer"/>
    <property type="evidence" value="ECO:0007669"/>
    <property type="project" value="UniProtKB-KW"/>
</dbReference>
<dbReference type="AlphaFoldDB" id="A0A1S8LMR0"/>
<keyword evidence="6 12" id="KW-0347">Helicase</keyword>
<dbReference type="GO" id="GO:0006270">
    <property type="term" value="P:DNA replication initiation"/>
    <property type="evidence" value="ECO:0007669"/>
    <property type="project" value="TreeGrafter"/>
</dbReference>
<dbReference type="EMBL" id="CP096983">
    <property type="protein sequence ID" value="URZ11581.1"/>
    <property type="molecule type" value="Genomic_DNA"/>
</dbReference>
<dbReference type="NCBIfam" id="NF004066">
    <property type="entry name" value="PRK05580.1-3"/>
    <property type="match status" value="1"/>
</dbReference>
<protein>
    <recommendedName>
        <fullName evidence="12">Replication restart protein PriA</fullName>
    </recommendedName>
    <alternativeName>
        <fullName evidence="12">ATP-dependent DNA helicase PriA</fullName>
        <ecNumber evidence="12">5.6.2.4</ecNumber>
    </alternativeName>
    <alternativeName>
        <fullName evidence="12">DNA 3'-5' helicase PriA</fullName>
    </alternativeName>
</protein>
<dbReference type="GO" id="GO:0005524">
    <property type="term" value="F:ATP binding"/>
    <property type="evidence" value="ECO:0007669"/>
    <property type="project" value="UniProtKB-UniRule"/>
</dbReference>
<evidence type="ECO:0000256" key="2">
    <source>
        <dbReference type="ARBA" id="ARBA00022705"/>
    </source>
</evidence>
<dbReference type="GO" id="GO:0003677">
    <property type="term" value="F:DNA binding"/>
    <property type="evidence" value="ECO:0007669"/>
    <property type="project" value="UniProtKB-UniRule"/>
</dbReference>
<dbReference type="InterPro" id="IPR001650">
    <property type="entry name" value="Helicase_C-like"/>
</dbReference>
<dbReference type="Pfam" id="PF00271">
    <property type="entry name" value="Helicase_C"/>
    <property type="match status" value="1"/>
</dbReference>
<dbReference type="InterPro" id="IPR041222">
    <property type="entry name" value="PriA_3primeBD"/>
</dbReference>
<keyword evidence="1 12" id="KW-0639">Primosome</keyword>
<evidence type="ECO:0000313" key="13">
    <source>
        <dbReference type="EMBL" id="URZ11581.1"/>
    </source>
</evidence>
<dbReference type="InterPro" id="IPR014001">
    <property type="entry name" value="Helicase_ATP-bd"/>
</dbReference>
<dbReference type="GO" id="GO:0016787">
    <property type="term" value="F:hydrolase activity"/>
    <property type="evidence" value="ECO:0007669"/>
    <property type="project" value="UniProtKB-KW"/>
</dbReference>
<evidence type="ECO:0000256" key="8">
    <source>
        <dbReference type="ARBA" id="ARBA00022840"/>
    </source>
</evidence>
<dbReference type="Pfam" id="PF00270">
    <property type="entry name" value="DEAD"/>
    <property type="match status" value="1"/>
</dbReference>
<evidence type="ECO:0000256" key="1">
    <source>
        <dbReference type="ARBA" id="ARBA00022515"/>
    </source>
</evidence>
<comment type="cofactor">
    <cofactor evidence="12">
        <name>Zn(2+)</name>
        <dbReference type="ChEBI" id="CHEBI:29105"/>
    </cofactor>
    <text evidence="12">Binds 2 zinc ions per subunit.</text>
</comment>
<dbReference type="CDD" id="cd18804">
    <property type="entry name" value="SF2_C_priA"/>
    <property type="match status" value="1"/>
</dbReference>
<dbReference type="NCBIfam" id="TIGR00595">
    <property type="entry name" value="priA"/>
    <property type="match status" value="1"/>
</dbReference>
<feature type="binding site" evidence="12">
    <location>
        <position position="465"/>
    </location>
    <ligand>
        <name>Zn(2+)</name>
        <dbReference type="ChEBI" id="CHEBI:29105"/>
        <label>2</label>
    </ligand>
</feature>
<dbReference type="GO" id="GO:0006310">
    <property type="term" value="P:DNA recombination"/>
    <property type="evidence" value="ECO:0007669"/>
    <property type="project" value="InterPro"/>
</dbReference>
<keyword evidence="9 12" id="KW-0238">DNA-binding</keyword>
<evidence type="ECO:0000256" key="9">
    <source>
        <dbReference type="ARBA" id="ARBA00023125"/>
    </source>
</evidence>
<dbReference type="RefSeq" id="WP_077833766.1">
    <property type="nucleotide sequence ID" value="NZ_CP096983.1"/>
</dbReference>
<dbReference type="Pfam" id="PF17764">
    <property type="entry name" value="PriA_3primeBD"/>
    <property type="match status" value="1"/>
</dbReference>
<dbReference type="KEGG" id="crw:CROST_022980"/>
<feature type="binding site" evidence="12">
    <location>
        <position position="438"/>
    </location>
    <ligand>
        <name>Zn(2+)</name>
        <dbReference type="ChEBI" id="CHEBI:29105"/>
        <label>1</label>
    </ligand>
</feature>
<comment type="subunit">
    <text evidence="12">Component of the replication restart primosome.</text>
</comment>
<dbReference type="CDD" id="cd17929">
    <property type="entry name" value="DEXHc_priA"/>
    <property type="match status" value="1"/>
</dbReference>
<feature type="binding site" evidence="12">
    <location>
        <position position="481"/>
    </location>
    <ligand>
        <name>Zn(2+)</name>
        <dbReference type="ChEBI" id="CHEBI:29105"/>
        <label>1</label>
    </ligand>
</feature>
<organism evidence="13 14">
    <name type="scientific">Clostridium felsineum</name>
    <dbReference type="NCBI Taxonomy" id="36839"/>
    <lineage>
        <taxon>Bacteria</taxon>
        <taxon>Bacillati</taxon>
        <taxon>Bacillota</taxon>
        <taxon>Clostridia</taxon>
        <taxon>Eubacteriales</taxon>
        <taxon>Clostridiaceae</taxon>
        <taxon>Clostridium</taxon>
    </lineage>
</organism>
<dbReference type="Proteomes" id="UP000190951">
    <property type="component" value="Chromosome"/>
</dbReference>
<dbReference type="Pfam" id="PF18319">
    <property type="entry name" value="Zn_ribbon_PriA"/>
    <property type="match status" value="1"/>
</dbReference>
<evidence type="ECO:0000256" key="3">
    <source>
        <dbReference type="ARBA" id="ARBA00022723"/>
    </source>
</evidence>
<evidence type="ECO:0000256" key="10">
    <source>
        <dbReference type="ARBA" id="ARBA00023235"/>
    </source>
</evidence>
<keyword evidence="5 12" id="KW-0378">Hydrolase</keyword>
<feature type="binding site" evidence="12">
    <location>
        <position position="478"/>
    </location>
    <ligand>
        <name>Zn(2+)</name>
        <dbReference type="ChEBI" id="CHEBI:29105"/>
        <label>1</label>
    </ligand>
</feature>
<dbReference type="PROSITE" id="PS51194">
    <property type="entry name" value="HELICASE_CTER"/>
    <property type="match status" value="1"/>
</dbReference>
<keyword evidence="2 12" id="KW-0235">DNA replication</keyword>
<keyword evidence="7 12" id="KW-0862">Zinc</keyword>
<dbReference type="InterPro" id="IPR040498">
    <property type="entry name" value="PriA_CRR"/>
</dbReference>
<evidence type="ECO:0000313" key="14">
    <source>
        <dbReference type="Proteomes" id="UP000190951"/>
    </source>
</evidence>
<dbReference type="GO" id="GO:0006302">
    <property type="term" value="P:double-strand break repair"/>
    <property type="evidence" value="ECO:0007669"/>
    <property type="project" value="InterPro"/>
</dbReference>
<dbReference type="Gene3D" id="3.40.1440.60">
    <property type="entry name" value="PriA, 3(prime) DNA-binding domain"/>
    <property type="match status" value="1"/>
</dbReference>
<evidence type="ECO:0000256" key="4">
    <source>
        <dbReference type="ARBA" id="ARBA00022741"/>
    </source>
</evidence>
<proteinExistence type="inferred from homology"/>
<comment type="similarity">
    <text evidence="12">Belongs to the helicase family. PriA subfamily.</text>
</comment>
<dbReference type="Pfam" id="PF18074">
    <property type="entry name" value="PriA_C"/>
    <property type="match status" value="1"/>
</dbReference>
<keyword evidence="4 12" id="KW-0547">Nucleotide-binding</keyword>
<dbReference type="InterPro" id="IPR041236">
    <property type="entry name" value="PriA_C"/>
</dbReference>
<evidence type="ECO:0000256" key="11">
    <source>
        <dbReference type="ARBA" id="ARBA00048988"/>
    </source>
</evidence>
<dbReference type="STRING" id="84029.CROST_03950"/>
<dbReference type="SUPFAM" id="SSF52540">
    <property type="entry name" value="P-loop containing nucleoside triphosphate hydrolases"/>
    <property type="match status" value="2"/>
</dbReference>
<dbReference type="Gene3D" id="3.40.50.300">
    <property type="entry name" value="P-loop containing nucleotide triphosphate hydrolases"/>
    <property type="match status" value="2"/>
</dbReference>
<sequence length="734" mass="84443">MYNFAGIIINNEVTSLDRVFTYKIPEELKESIKIGQLVKVPFGNANKKLYGFIINLKEENEENIKLKNISSIESKEPVITDKDLRLIGYMKKKYLCTYIECIRLIIPTGIMKGMKPKTTDVVFLSGSGLKGSLRKDIYKTIYKKVEENNGVYNRSQLSKKFNISLSSINTMIKHGVLKISEKTLTRYDNRVYDSYDEKKLNEYQEEAVNRILYSNKKKFLIHGVTGSGKTEIYMHLVKNMIEEGKQSIILVPEISLTPQMIERFKGRFGLNVAVFHSKLSDGERYDEWTRVKNGEVKVAVGARSALFLPFNNLGLIVIDEEHEGSYKSESDPKYSAVEVAEMKSKIEDCTLVLGSATPAIETYYKALKEEYYLITLDRRADGAVMPEVSVVDMREELRQNNKSVFSKSLYEAIYETLEKKEQIILFLNRRGYSTFVSCRKCGYVFKCKNCDVSMTYHNNKGYLICHYCGSTQRIPRTCPKCGSKYVKYFGAGTERIEREIKKLFPDARTVRMDRDTTVRKDSYERIYNAFKNKEFDILIGTQMIAKGLDFKDVTLVGVVAADLTLNLPDYKASERTFQLLCQVSGRSGRGSKKGKVIIQTYSPESYAIEYSAKNDYKSFFKEEIKLRHDMDYPPFNKLLLLNFSSKDEKLLIKNIQIVGDFLKNKAKEYSNIYILGPCPSPISKINEAYRWQIVVKGDIDYELASFIKKSIYELLKKVYNNIRISLDINPLSLL</sequence>
<feature type="binding site" evidence="12">
    <location>
        <position position="468"/>
    </location>
    <ligand>
        <name>Zn(2+)</name>
        <dbReference type="ChEBI" id="CHEBI:29105"/>
        <label>2</label>
    </ligand>
</feature>
<dbReference type="GO" id="GO:0043138">
    <property type="term" value="F:3'-5' DNA helicase activity"/>
    <property type="evidence" value="ECO:0007669"/>
    <property type="project" value="UniProtKB-EC"/>
</dbReference>
<keyword evidence="14" id="KW-1185">Reference proteome</keyword>
<comment type="catalytic activity">
    <reaction evidence="11 12">
        <text>ATP + H2O = ADP + phosphate + H(+)</text>
        <dbReference type="Rhea" id="RHEA:13065"/>
        <dbReference type="ChEBI" id="CHEBI:15377"/>
        <dbReference type="ChEBI" id="CHEBI:15378"/>
        <dbReference type="ChEBI" id="CHEBI:30616"/>
        <dbReference type="ChEBI" id="CHEBI:43474"/>
        <dbReference type="ChEBI" id="CHEBI:456216"/>
        <dbReference type="EC" id="5.6.2.4"/>
    </reaction>
</comment>
<dbReference type="InterPro" id="IPR011545">
    <property type="entry name" value="DEAD/DEAH_box_helicase_dom"/>
</dbReference>
<reference evidence="13 14" key="1">
    <citation type="submission" date="2022-04" db="EMBL/GenBank/DDBJ databases">
        <title>Genome sequence of C. roseum typestrain.</title>
        <authorList>
            <person name="Poehlein A."/>
            <person name="Schoch T."/>
            <person name="Duerre P."/>
            <person name="Daniel R."/>
        </authorList>
    </citation>
    <scope>NUCLEOTIDE SEQUENCE [LARGE SCALE GENOMIC DNA]</scope>
    <source>
        <strain evidence="13 14">DSM 7320</strain>
    </source>
</reference>
<dbReference type="PANTHER" id="PTHR30580:SF0">
    <property type="entry name" value="PRIMOSOMAL PROTEIN N"/>
    <property type="match status" value="1"/>
</dbReference>
<evidence type="ECO:0000256" key="7">
    <source>
        <dbReference type="ARBA" id="ARBA00022833"/>
    </source>
</evidence>
<keyword evidence="10 12" id="KW-0413">Isomerase</keyword>
<feature type="binding site" evidence="12">
    <location>
        <position position="450"/>
    </location>
    <ligand>
        <name>Zn(2+)</name>
        <dbReference type="ChEBI" id="CHEBI:29105"/>
        <label>2</label>
    </ligand>
</feature>
<comment type="catalytic activity">
    <reaction evidence="12">
        <text>Couples ATP hydrolysis with the unwinding of duplex DNA by translocating in the 3'-5' direction.</text>
        <dbReference type="EC" id="5.6.2.4"/>
    </reaction>
</comment>
<evidence type="ECO:0000256" key="5">
    <source>
        <dbReference type="ARBA" id="ARBA00022801"/>
    </source>
</evidence>
<name>A0A1S8LMR0_9CLOT</name>
<feature type="binding site" evidence="12">
    <location>
        <position position="447"/>
    </location>
    <ligand>
        <name>Zn(2+)</name>
        <dbReference type="ChEBI" id="CHEBI:29105"/>
        <label>2</label>
    </ligand>
</feature>
<keyword evidence="3 12" id="KW-0479">Metal-binding</keyword>
<dbReference type="FunFam" id="3.40.50.300:FF:000489">
    <property type="entry name" value="Primosome assembly protein PriA"/>
    <property type="match status" value="1"/>
</dbReference>
<dbReference type="InterPro" id="IPR042115">
    <property type="entry name" value="PriA_3primeBD_sf"/>
</dbReference>
<dbReference type="PROSITE" id="PS51192">
    <property type="entry name" value="HELICASE_ATP_BIND_1"/>
    <property type="match status" value="1"/>
</dbReference>
<gene>
    <name evidence="12 13" type="primary">priA</name>
    <name evidence="13" type="ORF">CROST_022980</name>
</gene>
<dbReference type="PANTHER" id="PTHR30580">
    <property type="entry name" value="PRIMOSOMAL PROTEIN N"/>
    <property type="match status" value="1"/>
</dbReference>
<dbReference type="SMART" id="SM00490">
    <property type="entry name" value="HELICc"/>
    <property type="match status" value="1"/>
</dbReference>
<feature type="binding site" evidence="12">
    <location>
        <position position="441"/>
    </location>
    <ligand>
        <name>Zn(2+)</name>
        <dbReference type="ChEBI" id="CHEBI:29105"/>
        <label>1</label>
    </ligand>
</feature>
<dbReference type="EC" id="5.6.2.4" evidence="12"/>
<dbReference type="SMART" id="SM00487">
    <property type="entry name" value="DEXDc"/>
    <property type="match status" value="1"/>
</dbReference>
<comment type="function">
    <text evidence="12">Initiates the restart of stalled replication forks, which reloads the replicative helicase on sites other than the origin of replication. Recognizes and binds to abandoned replication forks and remodels them to uncover a helicase loading site. Promotes assembly of the primosome at these replication forks.</text>
</comment>
<keyword evidence="8 12" id="KW-0067">ATP-binding</keyword>
<dbReference type="GO" id="GO:0008270">
    <property type="term" value="F:zinc ion binding"/>
    <property type="evidence" value="ECO:0007669"/>
    <property type="project" value="UniProtKB-UniRule"/>
</dbReference>
<dbReference type="InterPro" id="IPR027417">
    <property type="entry name" value="P-loop_NTPase"/>
</dbReference>
<dbReference type="InterPro" id="IPR005259">
    <property type="entry name" value="PriA"/>
</dbReference>
<dbReference type="HAMAP" id="MF_00983">
    <property type="entry name" value="PriA"/>
    <property type="match status" value="1"/>
</dbReference>
<evidence type="ECO:0000256" key="6">
    <source>
        <dbReference type="ARBA" id="ARBA00022806"/>
    </source>
</evidence>
<accession>A0A1S8LMR0</accession>
<dbReference type="GO" id="GO:1990077">
    <property type="term" value="C:primosome complex"/>
    <property type="evidence" value="ECO:0007669"/>
    <property type="project" value="UniProtKB-UniRule"/>
</dbReference>